<dbReference type="Pfam" id="PF13098">
    <property type="entry name" value="Thioredoxin_2"/>
    <property type="match status" value="1"/>
</dbReference>
<proteinExistence type="predicted"/>
<accession>A0ABR7XW63</accession>
<comment type="caution">
    <text evidence="3">The sequence shown here is derived from an EMBL/GenBank/DDBJ whole genome shotgun (WGS) entry which is preliminary data.</text>
</comment>
<dbReference type="RefSeq" id="WP_190315086.1">
    <property type="nucleotide sequence ID" value="NZ_JACNYL010000004.1"/>
</dbReference>
<evidence type="ECO:0000313" key="4">
    <source>
        <dbReference type="Proteomes" id="UP000651112"/>
    </source>
</evidence>
<keyword evidence="4" id="KW-1185">Reference proteome</keyword>
<feature type="chain" id="PRO_5046307626" evidence="1">
    <location>
        <begin position="28"/>
        <end position="169"/>
    </location>
</feature>
<gene>
    <name evidence="3" type="ORF">H8B21_17110</name>
</gene>
<dbReference type="CDD" id="cd02947">
    <property type="entry name" value="TRX_family"/>
    <property type="match status" value="1"/>
</dbReference>
<dbReference type="InterPro" id="IPR036249">
    <property type="entry name" value="Thioredoxin-like_sf"/>
</dbReference>
<feature type="signal peptide" evidence="1">
    <location>
        <begin position="1"/>
        <end position="27"/>
    </location>
</feature>
<protein>
    <submittedName>
        <fullName evidence="3">Thioredoxin family protein</fullName>
    </submittedName>
</protein>
<dbReference type="InterPro" id="IPR012336">
    <property type="entry name" value="Thioredoxin-like_fold"/>
</dbReference>
<name>A0ABR7XW63_9SPHI</name>
<dbReference type="Gene3D" id="3.40.30.10">
    <property type="entry name" value="Glutaredoxin"/>
    <property type="match status" value="1"/>
</dbReference>
<evidence type="ECO:0000256" key="1">
    <source>
        <dbReference type="SAM" id="SignalP"/>
    </source>
</evidence>
<dbReference type="SUPFAM" id="SSF52833">
    <property type="entry name" value="Thioredoxin-like"/>
    <property type="match status" value="1"/>
</dbReference>
<organism evidence="3 4">
    <name type="scientific">Sphingobacterium chuzhouense</name>
    <dbReference type="NCBI Taxonomy" id="1742264"/>
    <lineage>
        <taxon>Bacteria</taxon>
        <taxon>Pseudomonadati</taxon>
        <taxon>Bacteroidota</taxon>
        <taxon>Sphingobacteriia</taxon>
        <taxon>Sphingobacteriales</taxon>
        <taxon>Sphingobacteriaceae</taxon>
        <taxon>Sphingobacterium</taxon>
    </lineage>
</organism>
<dbReference type="Proteomes" id="UP000651112">
    <property type="component" value="Unassembled WGS sequence"/>
</dbReference>
<evidence type="ECO:0000259" key="2">
    <source>
        <dbReference type="Pfam" id="PF13098"/>
    </source>
</evidence>
<keyword evidence="1" id="KW-0732">Signal</keyword>
<reference evidence="3 4" key="1">
    <citation type="submission" date="2020-08" db="EMBL/GenBank/DDBJ databases">
        <title>Sphingobacterium sp. DN00404 isolated from aquaculture water.</title>
        <authorList>
            <person name="Zhang M."/>
        </authorList>
    </citation>
    <scope>NUCLEOTIDE SEQUENCE [LARGE SCALE GENOMIC DNA]</scope>
    <source>
        <strain evidence="3 4">KCTC 42746</strain>
    </source>
</reference>
<feature type="domain" description="Thioredoxin-like fold" evidence="2">
    <location>
        <begin position="44"/>
        <end position="155"/>
    </location>
</feature>
<sequence>MMIARLRKCRSILLVVTSLFMSVICQAQIEPSVISKIDSLMAMESKPVLILLSTDWCQYCRMQKNQIRKNEDFLEKADLFYYVEFDAESDETISFQGKDYAFKPTGKNTGTHELARALNGPGTLAFPTWVLLDRNYQVLFRHGGVLPPDQLGELLNAIGDISASDLQMP</sequence>
<evidence type="ECO:0000313" key="3">
    <source>
        <dbReference type="EMBL" id="MBD1423288.1"/>
    </source>
</evidence>
<dbReference type="EMBL" id="JACNYL010000004">
    <property type="protein sequence ID" value="MBD1423288.1"/>
    <property type="molecule type" value="Genomic_DNA"/>
</dbReference>